<dbReference type="InParanoid" id="H1XRA3"/>
<dbReference type="AlphaFoldDB" id="H1XRA3"/>
<dbReference type="Pfam" id="PF19451">
    <property type="entry name" value="DUF5989"/>
    <property type="match status" value="1"/>
</dbReference>
<evidence type="ECO:0000313" key="2">
    <source>
        <dbReference type="EMBL" id="APF17108.1"/>
    </source>
</evidence>
<dbReference type="InterPro" id="IPR046031">
    <property type="entry name" value="DUF5989"/>
</dbReference>
<dbReference type="STRING" id="880073.Cabys_357"/>
<dbReference type="RefSeq" id="WP_006928345.1">
    <property type="nucleotide sequence ID" value="NZ_CM001402.1"/>
</dbReference>
<accession>H1XRA3</accession>
<keyword evidence="1" id="KW-1133">Transmembrane helix</keyword>
<evidence type="ECO:0000313" key="5">
    <source>
        <dbReference type="Proteomes" id="UP000183868"/>
    </source>
</evidence>
<sequence length="52" mass="5873" precursor="true">MGKIKIIAEYLQFLKAHKKWLLLPIVFILLLLGAVIVMAQGSPVALFIYSLF</sequence>
<dbReference type="EMBL" id="CP018099">
    <property type="protein sequence ID" value="APF17108.1"/>
    <property type="molecule type" value="Genomic_DNA"/>
</dbReference>
<protein>
    <submittedName>
        <fullName evidence="3">Uncharacterized protein</fullName>
    </submittedName>
</protein>
<evidence type="ECO:0000313" key="3">
    <source>
        <dbReference type="EMBL" id="EHO41254.1"/>
    </source>
</evidence>
<dbReference type="Proteomes" id="UP000004671">
    <property type="component" value="Chromosome"/>
</dbReference>
<evidence type="ECO:0000256" key="1">
    <source>
        <dbReference type="SAM" id="Phobius"/>
    </source>
</evidence>
<keyword evidence="1" id="KW-0812">Transmembrane</keyword>
<dbReference type="HOGENOM" id="CLU_205202_0_0_0"/>
<organism evidence="3 4">
    <name type="scientific">Caldithrix abyssi DSM 13497</name>
    <dbReference type="NCBI Taxonomy" id="880073"/>
    <lineage>
        <taxon>Bacteria</taxon>
        <taxon>Pseudomonadati</taxon>
        <taxon>Calditrichota</taxon>
        <taxon>Calditrichia</taxon>
        <taxon>Calditrichales</taxon>
        <taxon>Calditrichaceae</taxon>
        <taxon>Caldithrix</taxon>
    </lineage>
</organism>
<reference evidence="3 4" key="1">
    <citation type="submission" date="2011-09" db="EMBL/GenBank/DDBJ databases">
        <title>The permanent draft genome of Caldithrix abyssi DSM 13497.</title>
        <authorList>
            <consortium name="US DOE Joint Genome Institute (JGI-PGF)"/>
            <person name="Lucas S."/>
            <person name="Han J."/>
            <person name="Lapidus A."/>
            <person name="Bruce D."/>
            <person name="Goodwin L."/>
            <person name="Pitluck S."/>
            <person name="Peters L."/>
            <person name="Kyrpides N."/>
            <person name="Mavromatis K."/>
            <person name="Ivanova N."/>
            <person name="Mikhailova N."/>
            <person name="Chertkov O."/>
            <person name="Detter J.C."/>
            <person name="Tapia R."/>
            <person name="Han C."/>
            <person name="Land M."/>
            <person name="Hauser L."/>
            <person name="Markowitz V."/>
            <person name="Cheng J.-F."/>
            <person name="Hugenholtz P."/>
            <person name="Woyke T."/>
            <person name="Wu D."/>
            <person name="Spring S."/>
            <person name="Brambilla E."/>
            <person name="Klenk H.-P."/>
            <person name="Eisen J.A."/>
        </authorList>
    </citation>
    <scope>NUCLEOTIDE SEQUENCE [LARGE SCALE GENOMIC DNA]</scope>
    <source>
        <strain evidence="3 4">DSM 13497</strain>
    </source>
</reference>
<dbReference type="PaxDb" id="880073-Calab_1634"/>
<dbReference type="EMBL" id="CM001402">
    <property type="protein sequence ID" value="EHO41254.1"/>
    <property type="molecule type" value="Genomic_DNA"/>
</dbReference>
<feature type="transmembrane region" description="Helical" evidence="1">
    <location>
        <begin position="21"/>
        <end position="49"/>
    </location>
</feature>
<keyword evidence="4" id="KW-1185">Reference proteome</keyword>
<gene>
    <name evidence="2" type="ORF">Cabys_357</name>
    <name evidence="3" type="ORF">Calab_1634</name>
</gene>
<keyword evidence="1" id="KW-0472">Membrane</keyword>
<name>H1XRA3_CALAY</name>
<proteinExistence type="predicted"/>
<dbReference type="KEGG" id="caby:Cabys_357"/>
<dbReference type="Proteomes" id="UP000183868">
    <property type="component" value="Chromosome"/>
</dbReference>
<evidence type="ECO:0000313" key="4">
    <source>
        <dbReference type="Proteomes" id="UP000004671"/>
    </source>
</evidence>
<reference evidence="2 5" key="2">
    <citation type="submission" date="2016-11" db="EMBL/GenBank/DDBJ databases">
        <title>Genomic analysis of Caldithrix abyssi and proposal of a novel bacterial phylum Caldithrichaeota.</title>
        <authorList>
            <person name="Kublanov I."/>
            <person name="Sigalova O."/>
            <person name="Gavrilov S."/>
            <person name="Lebedinsky A."/>
            <person name="Ivanova N."/>
            <person name="Daum C."/>
            <person name="Reddy T."/>
            <person name="Klenk H.P."/>
            <person name="Goker M."/>
            <person name="Reva O."/>
            <person name="Miroshnichenko M."/>
            <person name="Kyprides N."/>
            <person name="Woyke T."/>
            <person name="Gelfand M."/>
        </authorList>
    </citation>
    <scope>NUCLEOTIDE SEQUENCE [LARGE SCALE GENOMIC DNA]</scope>
    <source>
        <strain evidence="2 5">LF13</strain>
    </source>
</reference>